<organism evidence="12 13">
    <name type="scientific">Arabis nemorensis</name>
    <dbReference type="NCBI Taxonomy" id="586526"/>
    <lineage>
        <taxon>Eukaryota</taxon>
        <taxon>Viridiplantae</taxon>
        <taxon>Streptophyta</taxon>
        <taxon>Embryophyta</taxon>
        <taxon>Tracheophyta</taxon>
        <taxon>Spermatophyta</taxon>
        <taxon>Magnoliopsida</taxon>
        <taxon>eudicotyledons</taxon>
        <taxon>Gunneridae</taxon>
        <taxon>Pentapetalae</taxon>
        <taxon>rosids</taxon>
        <taxon>malvids</taxon>
        <taxon>Brassicales</taxon>
        <taxon>Brassicaceae</taxon>
        <taxon>Arabideae</taxon>
        <taxon>Arabis</taxon>
    </lineage>
</organism>
<keyword evidence="13" id="KW-1185">Reference proteome</keyword>
<gene>
    <name evidence="12" type="ORF">ANE_LOCUS12711</name>
</gene>
<dbReference type="GO" id="GO:0005634">
    <property type="term" value="C:nucleus"/>
    <property type="evidence" value="ECO:0007669"/>
    <property type="project" value="TreeGrafter"/>
</dbReference>
<keyword evidence="4" id="KW-0347">Helicase</keyword>
<evidence type="ECO:0000256" key="1">
    <source>
        <dbReference type="ARBA" id="ARBA00012552"/>
    </source>
</evidence>
<dbReference type="InterPro" id="IPR011545">
    <property type="entry name" value="DEAD/DEAH_box_helicase_dom"/>
</dbReference>
<dbReference type="SMART" id="SM00847">
    <property type="entry name" value="HA2"/>
    <property type="match status" value="1"/>
</dbReference>
<evidence type="ECO:0000256" key="4">
    <source>
        <dbReference type="ARBA" id="ARBA00022806"/>
    </source>
</evidence>
<evidence type="ECO:0000313" key="13">
    <source>
        <dbReference type="Proteomes" id="UP000489600"/>
    </source>
</evidence>
<evidence type="ECO:0000256" key="2">
    <source>
        <dbReference type="ARBA" id="ARBA00022741"/>
    </source>
</evidence>
<keyword evidence="3" id="KW-0378">Hydrolase</keyword>
<dbReference type="GO" id="GO:0003723">
    <property type="term" value="F:RNA binding"/>
    <property type="evidence" value="ECO:0007669"/>
    <property type="project" value="UniProtKB-KW"/>
</dbReference>
<dbReference type="InterPro" id="IPR048333">
    <property type="entry name" value="HA2_WH"/>
</dbReference>
<dbReference type="PROSITE" id="PS51194">
    <property type="entry name" value="HELICASE_CTER"/>
    <property type="match status" value="1"/>
</dbReference>
<feature type="region of interest" description="Disordered" evidence="9">
    <location>
        <begin position="188"/>
        <end position="226"/>
    </location>
</feature>
<dbReference type="PROSITE" id="PS51192">
    <property type="entry name" value="HELICASE_ATP_BIND_1"/>
    <property type="match status" value="1"/>
</dbReference>
<evidence type="ECO:0000256" key="5">
    <source>
        <dbReference type="ARBA" id="ARBA00022840"/>
    </source>
</evidence>
<dbReference type="Pfam" id="PF04408">
    <property type="entry name" value="WHD_HA2"/>
    <property type="match status" value="1"/>
</dbReference>
<dbReference type="GO" id="GO:0016787">
    <property type="term" value="F:hydrolase activity"/>
    <property type="evidence" value="ECO:0007669"/>
    <property type="project" value="UniProtKB-KW"/>
</dbReference>
<dbReference type="Pfam" id="PF07717">
    <property type="entry name" value="OB_NTP_bind"/>
    <property type="match status" value="1"/>
</dbReference>
<accession>A0A565BKW3</accession>
<dbReference type="PROSITE" id="PS00690">
    <property type="entry name" value="DEAH_ATP_HELICASE"/>
    <property type="match status" value="1"/>
</dbReference>
<feature type="compositionally biased region" description="Basic and acidic residues" evidence="9">
    <location>
        <begin position="217"/>
        <end position="226"/>
    </location>
</feature>
<protein>
    <recommendedName>
        <fullName evidence="1">RNA helicase</fullName>
        <ecNumber evidence="1">3.6.4.13</ecNumber>
    </recommendedName>
</protein>
<sequence length="1034" mass="115600">MQQQLSFLCLSPFSTLRFLLPFSSKPFPLPPLFQIAAMPPHGPNSQGGRRGGGFASGRGGGHRGGRAGGRGEQRWWDPVWRAERLRQQQAEVEVLDENEWWNKIEQMKTGGEQEMVIRRNFSRADQQTLSDMAYHMGLYFHAYNKGKALVVSKVPLPDYRADLDERHGSTQKEIKMSTETEKKLGSLLKTTQESGSSNASTSGFNDQQDRTTTLGLKRPDSASKLSDSLEKEKFSVALKERQEKLKASDSVKALQAFREKLPAFKMKEEFLNSVSQNQVLVVSGETGCGKTTQLPQFILEEEISSLRGADCNIICTQPRRISAISVASRISTERGESLGESVGYQIRLESKRSDQTRLLFCTTGVLLRRLIEDPNLTSISHLLVDEIHERGMNEDFLLIILRDLLPRRPDLRLILMSATINADLFSTYFGNSPTMHIPGFTFPVAELFLEDVLEKSRYSIKSSDSGNYQGSSRGRRRESESKKDDMTTLFEDLDINVHYKSYSSATRLSLEAWSGAQIDLDLVEATIEHICRREGGGAILVFLTGWDEISNLLEKIKGNNLLGDSSKFLILPLHGSMPTVNQREIFDRPPPNKRKIVLATNIAESSITIDDVVYVVDCGKAKETSYDALNKVACLLPSWISKASAHQRRGRAGRVQAGVCYRLYPKVIYDAFPQYQLPEIIRTPLQELSLHIKSLQVGSIGSFLAKALQPPDALAVENAIELLKTIGALDDMEELTPLGRHLCTLPVDPNIGKMLLIGAIFQCVNPALTIAAALAYRSPFVLPLNRKEEADEAKRYFAGDSCSDHIALVKAFEGYRDSKRGGNEKEFCWQNFLSPVTLRMIEDMRNQFLDLLSDIGFVDKSRGPNAYNQYSHDMEMMSAVLCAGLYPNVVQCKRRGKRTAFYTKELGKVDIHPGSVNARVNLFSLPYLVYSEKVKTTSVYIRDSTNISDYALLMFGGNLNPSQTGEGIEMLGGYLHFSASKNVLELIQRLRGEVDKLLNRKIEDPSLDITVEGKGVVSAVVELLSSRSNRKRDQ</sequence>
<dbReference type="PANTHER" id="PTHR18934:SF237">
    <property type="entry name" value="ATP-DEPENDENT DNA_RNA HELICASE DHX36"/>
    <property type="match status" value="1"/>
</dbReference>
<dbReference type="Gene3D" id="3.40.50.300">
    <property type="entry name" value="P-loop containing nucleotide triphosphate hydrolases"/>
    <property type="match status" value="2"/>
</dbReference>
<feature type="domain" description="Helicase C-terminal" evidence="11">
    <location>
        <begin position="517"/>
        <end position="696"/>
    </location>
</feature>
<evidence type="ECO:0000256" key="3">
    <source>
        <dbReference type="ARBA" id="ARBA00022801"/>
    </source>
</evidence>
<dbReference type="InterPro" id="IPR014001">
    <property type="entry name" value="Helicase_ATP-bd"/>
</dbReference>
<dbReference type="InterPro" id="IPR002464">
    <property type="entry name" value="DNA/RNA_helicase_DEAH_CS"/>
</dbReference>
<dbReference type="SMART" id="SM00490">
    <property type="entry name" value="HELICc"/>
    <property type="match status" value="1"/>
</dbReference>
<dbReference type="Pfam" id="PF00271">
    <property type="entry name" value="Helicase_C"/>
    <property type="match status" value="1"/>
</dbReference>
<dbReference type="Gene3D" id="1.20.120.1080">
    <property type="match status" value="1"/>
</dbReference>
<keyword evidence="2" id="KW-0547">Nucleotide-binding</keyword>
<dbReference type="Pfam" id="PF00270">
    <property type="entry name" value="DEAD"/>
    <property type="match status" value="1"/>
</dbReference>
<evidence type="ECO:0000256" key="7">
    <source>
        <dbReference type="ARBA" id="ARBA00047984"/>
    </source>
</evidence>
<dbReference type="Proteomes" id="UP000489600">
    <property type="component" value="Unassembled WGS sequence"/>
</dbReference>
<proteinExistence type="inferred from homology"/>
<keyword evidence="6" id="KW-0694">RNA-binding</keyword>
<dbReference type="SMART" id="SM00487">
    <property type="entry name" value="DEXDc"/>
    <property type="match status" value="1"/>
</dbReference>
<dbReference type="InterPro" id="IPR007502">
    <property type="entry name" value="Helicase-assoc_dom"/>
</dbReference>
<dbReference type="GO" id="GO:0005524">
    <property type="term" value="F:ATP binding"/>
    <property type="evidence" value="ECO:0007669"/>
    <property type="project" value="UniProtKB-KW"/>
</dbReference>
<feature type="compositionally biased region" description="Polar residues" evidence="9">
    <location>
        <begin position="188"/>
        <end position="214"/>
    </location>
</feature>
<evidence type="ECO:0000256" key="6">
    <source>
        <dbReference type="ARBA" id="ARBA00022884"/>
    </source>
</evidence>
<dbReference type="PANTHER" id="PTHR18934">
    <property type="entry name" value="ATP-DEPENDENT RNA HELICASE"/>
    <property type="match status" value="1"/>
</dbReference>
<feature type="region of interest" description="Disordered" evidence="9">
    <location>
        <begin position="38"/>
        <end position="72"/>
    </location>
</feature>
<evidence type="ECO:0000313" key="12">
    <source>
        <dbReference type="EMBL" id="VVB02267.1"/>
    </source>
</evidence>
<comment type="similarity">
    <text evidence="8">Belongs to the DExH box helicase family.</text>
</comment>
<evidence type="ECO:0000259" key="10">
    <source>
        <dbReference type="PROSITE" id="PS51192"/>
    </source>
</evidence>
<feature type="compositionally biased region" description="Gly residues" evidence="9">
    <location>
        <begin position="48"/>
        <end position="59"/>
    </location>
</feature>
<dbReference type="InterPro" id="IPR001650">
    <property type="entry name" value="Helicase_C-like"/>
</dbReference>
<feature type="region of interest" description="Disordered" evidence="9">
    <location>
        <begin position="461"/>
        <end position="483"/>
    </location>
</feature>
<dbReference type="InterPro" id="IPR011709">
    <property type="entry name" value="DEAD-box_helicase_OB_fold"/>
</dbReference>
<evidence type="ECO:0000259" key="11">
    <source>
        <dbReference type="PROSITE" id="PS51194"/>
    </source>
</evidence>
<dbReference type="EC" id="3.6.4.13" evidence="1"/>
<dbReference type="CDD" id="cd18791">
    <property type="entry name" value="SF2_C_RHA"/>
    <property type="match status" value="1"/>
</dbReference>
<evidence type="ECO:0000256" key="9">
    <source>
        <dbReference type="SAM" id="MobiDB-lite"/>
    </source>
</evidence>
<dbReference type="AlphaFoldDB" id="A0A565BKW3"/>
<dbReference type="FunFam" id="3.40.50.300:FF:000931">
    <property type="entry name" value="DExH-box ATP-dependent RNA helicase DExH1"/>
    <property type="match status" value="1"/>
</dbReference>
<keyword evidence="5" id="KW-0067">ATP-binding</keyword>
<dbReference type="GO" id="GO:0003724">
    <property type="term" value="F:RNA helicase activity"/>
    <property type="evidence" value="ECO:0007669"/>
    <property type="project" value="UniProtKB-EC"/>
</dbReference>
<name>A0A565BKW3_9BRAS</name>
<dbReference type="Pfam" id="PF21010">
    <property type="entry name" value="HA2_C"/>
    <property type="match status" value="1"/>
</dbReference>
<comment type="caution">
    <text evidence="12">The sequence shown here is derived from an EMBL/GenBank/DDBJ whole genome shotgun (WGS) entry which is preliminary data.</text>
</comment>
<dbReference type="InterPro" id="IPR027417">
    <property type="entry name" value="P-loop_NTPase"/>
</dbReference>
<dbReference type="FunFam" id="3.40.50.300:FF:000500">
    <property type="entry name" value="ATP-dependent RNA helicase DHX29"/>
    <property type="match status" value="1"/>
</dbReference>
<dbReference type="FunFam" id="1.20.120.1080:FF:000002">
    <property type="entry name" value="Putative ATP-dependent RNA helicase DHX36"/>
    <property type="match status" value="1"/>
</dbReference>
<dbReference type="CDD" id="cd17917">
    <property type="entry name" value="DEXHc_RHA-like"/>
    <property type="match status" value="1"/>
</dbReference>
<feature type="domain" description="Helicase ATP-binding" evidence="10">
    <location>
        <begin position="271"/>
        <end position="438"/>
    </location>
</feature>
<evidence type="ECO:0000256" key="8">
    <source>
        <dbReference type="ARBA" id="ARBA00060772"/>
    </source>
</evidence>
<dbReference type="InterPro" id="IPR059023">
    <property type="entry name" value="RNA_hel_CTD"/>
</dbReference>
<reference evidence="12" key="1">
    <citation type="submission" date="2019-07" db="EMBL/GenBank/DDBJ databases">
        <authorList>
            <person name="Dittberner H."/>
        </authorList>
    </citation>
    <scope>NUCLEOTIDE SEQUENCE [LARGE SCALE GENOMIC DNA]</scope>
</reference>
<dbReference type="EMBL" id="CABITT030000004">
    <property type="protein sequence ID" value="VVB02267.1"/>
    <property type="molecule type" value="Genomic_DNA"/>
</dbReference>
<dbReference type="Pfam" id="PF26026">
    <property type="entry name" value="RNA_hel_CTD"/>
    <property type="match status" value="1"/>
</dbReference>
<comment type="catalytic activity">
    <reaction evidence="7">
        <text>ATP + H2O = ADP + phosphate + H(+)</text>
        <dbReference type="Rhea" id="RHEA:13065"/>
        <dbReference type="ChEBI" id="CHEBI:15377"/>
        <dbReference type="ChEBI" id="CHEBI:15378"/>
        <dbReference type="ChEBI" id="CHEBI:30616"/>
        <dbReference type="ChEBI" id="CHEBI:43474"/>
        <dbReference type="ChEBI" id="CHEBI:456216"/>
        <dbReference type="EC" id="3.6.4.13"/>
    </reaction>
</comment>
<dbReference type="OrthoDB" id="5600252at2759"/>
<dbReference type="SUPFAM" id="SSF52540">
    <property type="entry name" value="P-loop containing nucleoside triphosphate hydrolases"/>
    <property type="match status" value="1"/>
</dbReference>